<sequence length="288" mass="32173">MAKKVAIVTGANRGLGLEILRQLLQSEKFQGDVYLTSRMTDKGREAAKTLEQYGLNPCFHELDITQPGSIRMFEEHLVSKYGGVDIIINNAAVTYTKEEKVPLFRQAQLSMGTDFKGTLNMCRIFWPHIRPHGRIVLLTNGYIANKNVLGSKILERLNGKDVTFHTLITLMDEYMKAVQHGLQANFGWPESPSQIAKIFIVELAKILCKNLQGDRRQNVLVNACCPGWTQTDGSKMYMDDDGLCNGERPSSVSESAKDVVWLATLPPGTSNMNGLLVRHRHVIDPTAE</sequence>
<dbReference type="EMBL" id="VSWD01000005">
    <property type="protein sequence ID" value="KAK3101374.1"/>
    <property type="molecule type" value="Genomic_DNA"/>
</dbReference>
<dbReference type="InterPro" id="IPR036291">
    <property type="entry name" value="NAD(P)-bd_dom_sf"/>
</dbReference>
<dbReference type="PANTHER" id="PTHR43963">
    <property type="entry name" value="CARBONYL REDUCTASE 1-RELATED"/>
    <property type="match status" value="1"/>
</dbReference>
<evidence type="ECO:0000313" key="4">
    <source>
        <dbReference type="EMBL" id="KAK3101374.1"/>
    </source>
</evidence>
<accession>A0AA88YA81</accession>
<dbReference type="Proteomes" id="UP001186944">
    <property type="component" value="Unassembled WGS sequence"/>
</dbReference>
<keyword evidence="5" id="KW-1185">Reference proteome</keyword>
<dbReference type="SUPFAM" id="SSF51735">
    <property type="entry name" value="NAD(P)-binding Rossmann-fold domains"/>
    <property type="match status" value="1"/>
</dbReference>
<dbReference type="PRINTS" id="PR00081">
    <property type="entry name" value="GDHRDH"/>
</dbReference>
<keyword evidence="2" id="KW-0521">NADP</keyword>
<dbReference type="Pfam" id="PF00106">
    <property type="entry name" value="adh_short"/>
    <property type="match status" value="1"/>
</dbReference>
<dbReference type="Gene3D" id="3.40.50.720">
    <property type="entry name" value="NAD(P)-binding Rossmann-like Domain"/>
    <property type="match status" value="1"/>
</dbReference>
<protein>
    <recommendedName>
        <fullName evidence="6">Carbonyl reductase [NADPH] 1-like</fullName>
    </recommendedName>
</protein>
<keyword evidence="3" id="KW-0560">Oxidoreductase</keyword>
<evidence type="ECO:0008006" key="6">
    <source>
        <dbReference type="Google" id="ProtNLM"/>
    </source>
</evidence>
<dbReference type="AlphaFoldDB" id="A0AA88YA81"/>
<evidence type="ECO:0000256" key="1">
    <source>
        <dbReference type="ARBA" id="ARBA00006484"/>
    </source>
</evidence>
<reference evidence="4" key="1">
    <citation type="submission" date="2019-08" db="EMBL/GenBank/DDBJ databases">
        <title>The improved chromosome-level genome for the pearl oyster Pinctada fucata martensii using PacBio sequencing and Hi-C.</title>
        <authorList>
            <person name="Zheng Z."/>
        </authorList>
    </citation>
    <scope>NUCLEOTIDE SEQUENCE</scope>
    <source>
        <strain evidence="4">ZZ-2019</strain>
        <tissue evidence="4">Adductor muscle</tissue>
    </source>
</reference>
<evidence type="ECO:0000313" key="5">
    <source>
        <dbReference type="Proteomes" id="UP001186944"/>
    </source>
</evidence>
<dbReference type="PANTHER" id="PTHR43963:SF6">
    <property type="entry name" value="CHAIN DEHYDROGENASE FAMILY PROTEIN, PUTATIVE (AFU_ORTHOLOGUE AFUA_3G15350)-RELATED"/>
    <property type="match status" value="1"/>
</dbReference>
<comment type="caution">
    <text evidence="4">The sequence shown here is derived from an EMBL/GenBank/DDBJ whole genome shotgun (WGS) entry which is preliminary data.</text>
</comment>
<evidence type="ECO:0000256" key="2">
    <source>
        <dbReference type="ARBA" id="ARBA00022857"/>
    </source>
</evidence>
<name>A0AA88YA81_PINIB</name>
<gene>
    <name evidence="4" type="ORF">FSP39_003079</name>
</gene>
<proteinExistence type="inferred from homology"/>
<dbReference type="InterPro" id="IPR002347">
    <property type="entry name" value="SDR_fam"/>
</dbReference>
<evidence type="ECO:0000256" key="3">
    <source>
        <dbReference type="ARBA" id="ARBA00023002"/>
    </source>
</evidence>
<dbReference type="GO" id="GO:0016491">
    <property type="term" value="F:oxidoreductase activity"/>
    <property type="evidence" value="ECO:0007669"/>
    <property type="project" value="UniProtKB-KW"/>
</dbReference>
<organism evidence="4 5">
    <name type="scientific">Pinctada imbricata</name>
    <name type="common">Atlantic pearl-oyster</name>
    <name type="synonym">Pinctada martensii</name>
    <dbReference type="NCBI Taxonomy" id="66713"/>
    <lineage>
        <taxon>Eukaryota</taxon>
        <taxon>Metazoa</taxon>
        <taxon>Spiralia</taxon>
        <taxon>Lophotrochozoa</taxon>
        <taxon>Mollusca</taxon>
        <taxon>Bivalvia</taxon>
        <taxon>Autobranchia</taxon>
        <taxon>Pteriomorphia</taxon>
        <taxon>Pterioida</taxon>
        <taxon>Pterioidea</taxon>
        <taxon>Pteriidae</taxon>
        <taxon>Pinctada</taxon>
    </lineage>
</organism>
<comment type="similarity">
    <text evidence="1">Belongs to the short-chain dehydrogenases/reductases (SDR) family.</text>
</comment>